<feature type="domain" description="SHOCT" evidence="2">
    <location>
        <begin position="160"/>
        <end position="183"/>
    </location>
</feature>
<evidence type="ECO:0000259" key="3">
    <source>
        <dbReference type="Pfam" id="PF14470"/>
    </source>
</evidence>
<gene>
    <name evidence="4" type="ORF">DP202_18205</name>
</gene>
<reference evidence="4 5" key="1">
    <citation type="submission" date="2018-06" db="EMBL/GenBank/DDBJ databases">
        <title>ACT-28, a chromosomally-encoded AmpC with carbapenemase activity from Enterobacter kobei.</title>
        <authorList>
            <person name="Jousset A.B."/>
            <person name="Oueslati S."/>
            <person name="Bernabeu S."/>
            <person name="Takissian J."/>
            <person name="Creton E."/>
            <person name="Vogel A."/>
            <person name="Cotellon G."/>
            <person name="Bonnin R.A."/>
            <person name="Dortet L."/>
            <person name="Naas T."/>
        </authorList>
    </citation>
    <scope>NUCLEOTIDE SEQUENCE [LARGE SCALE GENOMIC DNA]</scope>
    <source>
        <strain evidence="4 5">99B3</strain>
    </source>
</reference>
<evidence type="ECO:0000313" key="4">
    <source>
        <dbReference type="EMBL" id="RAZ64278.1"/>
    </source>
</evidence>
<dbReference type="EMBL" id="QMDH01000038">
    <property type="protein sequence ID" value="RAZ64278.1"/>
    <property type="molecule type" value="Genomic_DNA"/>
</dbReference>
<dbReference type="Pfam" id="PF14470">
    <property type="entry name" value="bPH_3"/>
    <property type="match status" value="1"/>
</dbReference>
<evidence type="ECO:0000259" key="2">
    <source>
        <dbReference type="Pfam" id="PF09851"/>
    </source>
</evidence>
<dbReference type="InterPro" id="IPR039519">
    <property type="entry name" value="YokE-like_PH"/>
</dbReference>
<evidence type="ECO:0000256" key="1">
    <source>
        <dbReference type="SAM" id="MobiDB-lite"/>
    </source>
</evidence>
<dbReference type="Proteomes" id="UP000251576">
    <property type="component" value="Unassembled WGS sequence"/>
</dbReference>
<dbReference type="RefSeq" id="WP_112781478.1">
    <property type="nucleotide sequence ID" value="NZ_CABMNQ010000038.1"/>
</dbReference>
<proteinExistence type="predicted"/>
<dbReference type="AlphaFoldDB" id="A0A330G8P7"/>
<sequence length="188" mass="21007">MIDYKTASKEELKAEMKRLAGVVSDSSFGTKKEFFHLPEILNSDERPVAIASGMMDGNTWLITLTNKRVIFLDKGMLFGVKQVDINLNNIVSVGGKTGLMFGEIMISTSGQNYTIKNVMKGSVIPFTNLVNETKNSLNSPASQQQEPTKDTQSFDDQMAKIERLAKMKEEGILTEEEFQQQKKFILNG</sequence>
<evidence type="ECO:0000313" key="5">
    <source>
        <dbReference type="Proteomes" id="UP000251576"/>
    </source>
</evidence>
<accession>A0A330G8P7</accession>
<feature type="region of interest" description="Disordered" evidence="1">
    <location>
        <begin position="135"/>
        <end position="154"/>
    </location>
</feature>
<name>A0A330G8P7_ENTCL</name>
<organism evidence="4 5">
    <name type="scientific">Enterobacter cloacae</name>
    <dbReference type="NCBI Taxonomy" id="550"/>
    <lineage>
        <taxon>Bacteria</taxon>
        <taxon>Pseudomonadati</taxon>
        <taxon>Pseudomonadota</taxon>
        <taxon>Gammaproteobacteria</taxon>
        <taxon>Enterobacterales</taxon>
        <taxon>Enterobacteriaceae</taxon>
        <taxon>Enterobacter</taxon>
        <taxon>Enterobacter cloacae complex</taxon>
    </lineage>
</organism>
<comment type="caution">
    <text evidence="4">The sequence shown here is derived from an EMBL/GenBank/DDBJ whole genome shotgun (WGS) entry which is preliminary data.</text>
</comment>
<protein>
    <submittedName>
        <fullName evidence="4">Uncharacterized protein</fullName>
    </submittedName>
</protein>
<dbReference type="Pfam" id="PF09851">
    <property type="entry name" value="SHOCT"/>
    <property type="match status" value="1"/>
</dbReference>
<dbReference type="InterPro" id="IPR018649">
    <property type="entry name" value="SHOCT"/>
</dbReference>
<feature type="domain" description="YokE-like PH" evidence="3">
    <location>
        <begin position="41"/>
        <end position="132"/>
    </location>
</feature>